<proteinExistence type="predicted"/>
<reference evidence="2 3" key="1">
    <citation type="submission" date="2024-04" db="EMBL/GenBank/DDBJ databases">
        <title>Draft genome sequence of Pseudophaeobacter arcticus NBRC 116598.</title>
        <authorList>
            <person name="Miyakawa T."/>
            <person name="Kusuya Y."/>
            <person name="Miura T."/>
        </authorList>
    </citation>
    <scope>NUCLEOTIDE SEQUENCE [LARGE SCALE GENOMIC DNA]</scope>
    <source>
        <strain evidence="2 3">SU-CL00105</strain>
    </source>
</reference>
<evidence type="ECO:0008006" key="4">
    <source>
        <dbReference type="Google" id="ProtNLM"/>
    </source>
</evidence>
<dbReference type="EMBL" id="BAABWU010000007">
    <property type="protein sequence ID" value="GAA6196738.1"/>
    <property type="molecule type" value="Genomic_DNA"/>
</dbReference>
<protein>
    <recommendedName>
        <fullName evidence="4">DUF4389 domain-containing protein</fullName>
    </recommendedName>
</protein>
<evidence type="ECO:0000313" key="3">
    <source>
        <dbReference type="Proteomes" id="UP001441944"/>
    </source>
</evidence>
<keyword evidence="1" id="KW-1133">Transmembrane helix</keyword>
<dbReference type="InterPro" id="IPR025498">
    <property type="entry name" value="DUF4389"/>
</dbReference>
<dbReference type="RefSeq" id="WP_348151173.1">
    <property type="nucleotide sequence ID" value="NZ_BAABWU010000007.1"/>
</dbReference>
<organism evidence="2 3">
    <name type="scientific">Pseudophaeobacter arcticus</name>
    <dbReference type="NCBI Taxonomy" id="385492"/>
    <lineage>
        <taxon>Bacteria</taxon>
        <taxon>Pseudomonadati</taxon>
        <taxon>Pseudomonadota</taxon>
        <taxon>Alphaproteobacteria</taxon>
        <taxon>Rhodobacterales</taxon>
        <taxon>Paracoccaceae</taxon>
        <taxon>Pseudophaeobacter</taxon>
    </lineage>
</organism>
<sequence>MAEPEDINGRLHGEQFEPEQKESLLTRLIYMILIAVMISVAQTVLATATVLQFIILAVTKEPNPRLADFGTDLGIWIAKAARYQMVASNVKPWPWTELD</sequence>
<dbReference type="Proteomes" id="UP001441944">
    <property type="component" value="Unassembled WGS sequence"/>
</dbReference>
<evidence type="ECO:0000256" key="1">
    <source>
        <dbReference type="SAM" id="Phobius"/>
    </source>
</evidence>
<comment type="caution">
    <text evidence="2">The sequence shown here is derived from an EMBL/GenBank/DDBJ whole genome shotgun (WGS) entry which is preliminary data.</text>
</comment>
<keyword evidence="3" id="KW-1185">Reference proteome</keyword>
<keyword evidence="1" id="KW-0812">Transmembrane</keyword>
<name>A0ABQ0ALI7_9RHOB</name>
<gene>
    <name evidence="2" type="ORF">NBRC116598_21820</name>
</gene>
<dbReference type="Pfam" id="PF14333">
    <property type="entry name" value="DUF4389"/>
    <property type="match status" value="1"/>
</dbReference>
<accession>A0ABQ0ALI7</accession>
<evidence type="ECO:0000313" key="2">
    <source>
        <dbReference type="EMBL" id="GAA6196738.1"/>
    </source>
</evidence>
<feature type="transmembrane region" description="Helical" evidence="1">
    <location>
        <begin position="28"/>
        <end position="58"/>
    </location>
</feature>
<keyword evidence="1" id="KW-0472">Membrane</keyword>